<dbReference type="EMBL" id="CP060490">
    <property type="protein sequence ID" value="QNL45075.1"/>
    <property type="molecule type" value="Genomic_DNA"/>
</dbReference>
<protein>
    <submittedName>
        <fullName evidence="1">Uncharacterized protein</fullName>
    </submittedName>
</protein>
<dbReference type="KEGG" id="ohi:H8790_03285"/>
<evidence type="ECO:0000313" key="2">
    <source>
        <dbReference type="Proteomes" id="UP000515960"/>
    </source>
</evidence>
<gene>
    <name evidence="1" type="ORF">H8790_03285</name>
</gene>
<dbReference type="AlphaFoldDB" id="A0A7G9B694"/>
<organism evidence="1 2">
    <name type="scientific">Oscillibacter hominis</name>
    <dbReference type="NCBI Taxonomy" id="2763056"/>
    <lineage>
        <taxon>Bacteria</taxon>
        <taxon>Bacillati</taxon>
        <taxon>Bacillota</taxon>
        <taxon>Clostridia</taxon>
        <taxon>Eubacteriales</taxon>
        <taxon>Oscillospiraceae</taxon>
        <taxon>Oscillibacter</taxon>
    </lineage>
</organism>
<keyword evidence="2" id="KW-1185">Reference proteome</keyword>
<dbReference type="RefSeq" id="WP_187333578.1">
    <property type="nucleotide sequence ID" value="NZ_CP060490.1"/>
</dbReference>
<sequence length="220" mass="25261">MKIKDLIAAVRDYPALRQALEESNTELDLSRMECAQLQSKINELEPLVDEYYQESCGKEYAANQERQKVETLKKALASFCPALDSTEQLRRFYDTIAPDFDDGGFRLYDAALAISGYPNLPGEFPYEDNRGVFDEADGHQLLKYLTALHFHAVRWEVVPGTPYEKAVLLDVDTATPEYRAFEKQLYTQALRDLGFQGLLPQEQERRIGKQKEKRKEGAER</sequence>
<evidence type="ECO:0000313" key="1">
    <source>
        <dbReference type="EMBL" id="QNL45075.1"/>
    </source>
</evidence>
<name>A0A7G9B694_9FIRM</name>
<reference evidence="1 2" key="1">
    <citation type="submission" date="2020-08" db="EMBL/GenBank/DDBJ databases">
        <authorList>
            <person name="Liu C."/>
            <person name="Sun Q."/>
        </authorList>
    </citation>
    <scope>NUCLEOTIDE SEQUENCE [LARGE SCALE GENOMIC DNA]</scope>
    <source>
        <strain evidence="1 2">NSJ-62</strain>
    </source>
</reference>
<accession>A0A7G9B694</accession>
<proteinExistence type="predicted"/>
<dbReference type="Proteomes" id="UP000515960">
    <property type="component" value="Chromosome"/>
</dbReference>